<dbReference type="EMBL" id="BGKA01000167">
    <property type="protein sequence ID" value="GBH18598.1"/>
    <property type="molecule type" value="Genomic_DNA"/>
</dbReference>
<evidence type="ECO:0000313" key="2">
    <source>
        <dbReference type="Proteomes" id="UP000248291"/>
    </source>
</evidence>
<reference evidence="1 2" key="1">
    <citation type="submission" date="2018-04" db="EMBL/GenBank/DDBJ databases">
        <title>Draft genome sequence of Pseudomonas syringae pv. actinidiae biovar 3 strains isolated from kiwifruit in Kagawa prefecture.</title>
        <authorList>
            <person name="Tabuchi M."/>
            <person name="Saito M."/>
            <person name="Fujiwara S."/>
            <person name="Sasa N."/>
            <person name="Akimitsu K."/>
            <person name="Gomi K."/>
            <person name="Konishi-Sugita S."/>
            <person name="Hamano K."/>
            <person name="Kataoka I."/>
        </authorList>
    </citation>
    <scope>NUCLEOTIDE SEQUENCE [LARGE SCALE GENOMIC DNA]</scope>
    <source>
        <strain evidence="1 2">MAFF212211</strain>
    </source>
</reference>
<proteinExistence type="predicted"/>
<gene>
    <name evidence="1" type="ORF">KPSA3_04586</name>
</gene>
<comment type="caution">
    <text evidence="1">The sequence shown here is derived from an EMBL/GenBank/DDBJ whole genome shotgun (WGS) entry which is preliminary data.</text>
</comment>
<dbReference type="Proteomes" id="UP000248291">
    <property type="component" value="Unassembled WGS sequence"/>
</dbReference>
<sequence>MAALTIVPTLRTDMPFWTLCVLYVALRATCWFCESVRFGPGMALRRSIHRYATSHSSFNDSTPISSHTASAR</sequence>
<protein>
    <submittedName>
        <fullName evidence="1">Periplasmic component</fullName>
    </submittedName>
</protein>
<evidence type="ECO:0000313" key="1">
    <source>
        <dbReference type="EMBL" id="GBH18598.1"/>
    </source>
</evidence>
<dbReference type="AlphaFoldDB" id="A0AAN4Q738"/>
<organism evidence="1 2">
    <name type="scientific">Pseudomonas syringae pv. actinidiae</name>
    <dbReference type="NCBI Taxonomy" id="103796"/>
    <lineage>
        <taxon>Bacteria</taxon>
        <taxon>Pseudomonadati</taxon>
        <taxon>Pseudomonadota</taxon>
        <taxon>Gammaproteobacteria</taxon>
        <taxon>Pseudomonadales</taxon>
        <taxon>Pseudomonadaceae</taxon>
        <taxon>Pseudomonas</taxon>
        <taxon>Pseudomonas syringae</taxon>
    </lineage>
</organism>
<accession>A0AAN4Q738</accession>
<name>A0AAN4Q738_PSESF</name>